<comment type="caution">
    <text evidence="2">The sequence shown here is derived from an EMBL/GenBank/DDBJ whole genome shotgun (WGS) entry which is preliminary data.</text>
</comment>
<name>A0ABM9CM77_9BACL</name>
<accession>A0ABM9CM77</accession>
<dbReference type="CDD" id="cd02440">
    <property type="entry name" value="AdoMet_MTases"/>
    <property type="match status" value="1"/>
</dbReference>
<dbReference type="RefSeq" id="WP_236344869.1">
    <property type="nucleotide sequence ID" value="NZ_CAKMMF010000030.1"/>
</dbReference>
<dbReference type="Gene3D" id="3.40.50.150">
    <property type="entry name" value="Vaccinia Virus protein VP39"/>
    <property type="match status" value="1"/>
</dbReference>
<keyword evidence="3" id="KW-1185">Reference proteome</keyword>
<reference evidence="2" key="1">
    <citation type="submission" date="2022-01" db="EMBL/GenBank/DDBJ databases">
        <authorList>
            <person name="Criscuolo A."/>
        </authorList>
    </citation>
    <scope>NUCLEOTIDE SEQUENCE</scope>
    <source>
        <strain evidence="2">CIP111893</strain>
    </source>
</reference>
<keyword evidence="2" id="KW-0489">Methyltransferase</keyword>
<dbReference type="EMBL" id="CAKMMF010000030">
    <property type="protein sequence ID" value="CAH1218375.1"/>
    <property type="molecule type" value="Genomic_DNA"/>
</dbReference>
<feature type="domain" description="Methyltransferase type 11" evidence="1">
    <location>
        <begin position="74"/>
        <end position="168"/>
    </location>
</feature>
<gene>
    <name evidence="2" type="primary">COQ3</name>
    <name evidence="2" type="ORF">PAECIP111893_04422</name>
</gene>
<dbReference type="PANTHER" id="PTHR43591:SF110">
    <property type="entry name" value="RHODANESE DOMAIN-CONTAINING PROTEIN"/>
    <property type="match status" value="1"/>
</dbReference>
<organism evidence="2 3">
    <name type="scientific">Paenibacillus plantiphilus</name>
    <dbReference type="NCBI Taxonomy" id="2905650"/>
    <lineage>
        <taxon>Bacteria</taxon>
        <taxon>Bacillati</taxon>
        <taxon>Bacillota</taxon>
        <taxon>Bacilli</taxon>
        <taxon>Bacillales</taxon>
        <taxon>Paenibacillaceae</taxon>
        <taxon>Paenibacillus</taxon>
    </lineage>
</organism>
<dbReference type="InterPro" id="IPR029063">
    <property type="entry name" value="SAM-dependent_MTases_sf"/>
</dbReference>
<dbReference type="Pfam" id="PF08241">
    <property type="entry name" value="Methyltransf_11"/>
    <property type="match status" value="1"/>
</dbReference>
<dbReference type="PANTHER" id="PTHR43591">
    <property type="entry name" value="METHYLTRANSFERASE"/>
    <property type="match status" value="1"/>
</dbReference>
<evidence type="ECO:0000313" key="3">
    <source>
        <dbReference type="Proteomes" id="UP000838686"/>
    </source>
</evidence>
<keyword evidence="2" id="KW-0830">Ubiquinone</keyword>
<dbReference type="GO" id="GO:0032259">
    <property type="term" value="P:methylation"/>
    <property type="evidence" value="ECO:0007669"/>
    <property type="project" value="UniProtKB-KW"/>
</dbReference>
<dbReference type="SUPFAM" id="SSF53335">
    <property type="entry name" value="S-adenosyl-L-methionine-dependent methyltransferases"/>
    <property type="match status" value="1"/>
</dbReference>
<dbReference type="Proteomes" id="UP000838686">
    <property type="component" value="Unassembled WGS sequence"/>
</dbReference>
<dbReference type="InterPro" id="IPR013216">
    <property type="entry name" value="Methyltransf_11"/>
</dbReference>
<dbReference type="GO" id="GO:0102208">
    <property type="term" value="F:2-polyprenyl-6-hydroxyphenol methylase activity"/>
    <property type="evidence" value="ECO:0007669"/>
    <property type="project" value="UniProtKB-EC"/>
</dbReference>
<sequence length="278" mass="30630">MGEKDIEEVGVRAGKGAKERTTGIRSVTEQNDVSFTGERLVVNREVKERYRDVYEEHMIRYELAASLASGLHVLDAACGTGYGAAMLRAAGASSVIGVDVDAASVERATVDYGADGISFLAGDVLALPFDDGSFDAVVSFETIEHVQSGSEWIRESARVLKEGGRFIVSTPNRALTNAANYYEEQPFNPHHRFEYRTAELVGELLQVYDLEALYGQNVYDDSQFAAMRWLRAANNLPADRMETLRVQSRGHSLVPLAELKSGEPMYVVAVCRKKRARG</sequence>
<evidence type="ECO:0000313" key="2">
    <source>
        <dbReference type="EMBL" id="CAH1218375.1"/>
    </source>
</evidence>
<proteinExistence type="predicted"/>
<protein>
    <submittedName>
        <fullName evidence="2">Ubiquinone biosynthesis O-methyltransferase, mitochondrial</fullName>
        <ecNumber evidence="2">2.1.1.222</ecNumber>
    </submittedName>
</protein>
<evidence type="ECO:0000259" key="1">
    <source>
        <dbReference type="Pfam" id="PF08241"/>
    </source>
</evidence>
<keyword evidence="2" id="KW-0808">Transferase</keyword>
<dbReference type="EC" id="2.1.1.222" evidence="2"/>